<organism evidence="2 3">
    <name type="scientific">Fusarium globosum</name>
    <dbReference type="NCBI Taxonomy" id="78864"/>
    <lineage>
        <taxon>Eukaryota</taxon>
        <taxon>Fungi</taxon>
        <taxon>Dikarya</taxon>
        <taxon>Ascomycota</taxon>
        <taxon>Pezizomycotina</taxon>
        <taxon>Sordariomycetes</taxon>
        <taxon>Hypocreomycetidae</taxon>
        <taxon>Hypocreales</taxon>
        <taxon>Nectriaceae</taxon>
        <taxon>Fusarium</taxon>
        <taxon>Fusarium fujikuroi species complex</taxon>
    </lineage>
</organism>
<comment type="caution">
    <text evidence="2">The sequence shown here is derived from an EMBL/GenBank/DDBJ whole genome shotgun (WGS) entry which is preliminary data.</text>
</comment>
<evidence type="ECO:0000313" key="2">
    <source>
        <dbReference type="EMBL" id="KAF5705054.1"/>
    </source>
</evidence>
<protein>
    <submittedName>
        <fullName evidence="2">Uncharacterized protein</fullName>
    </submittedName>
</protein>
<dbReference type="EMBL" id="JAAQPF010000355">
    <property type="protein sequence ID" value="KAF5705054.1"/>
    <property type="molecule type" value="Genomic_DNA"/>
</dbReference>
<sequence>MTTSRDAKACPKEESPMGPSTPPYGNVTAAPTCPSKQVDVPRPWSGFGEAYRGLSASTPKRQGAETATASCNDSTFSESHMLHSWLHTDAAEEPFHAIKSVSEML</sequence>
<gene>
    <name evidence="2" type="ORF">FGLOB1_8194</name>
</gene>
<evidence type="ECO:0000313" key="3">
    <source>
        <dbReference type="Proteomes" id="UP000532311"/>
    </source>
</evidence>
<name>A0A8H5Y3N0_9HYPO</name>
<dbReference type="AlphaFoldDB" id="A0A8H5Y3N0"/>
<reference evidence="2 3" key="1">
    <citation type="submission" date="2020-05" db="EMBL/GenBank/DDBJ databases">
        <title>Identification and distribution of gene clusters putatively required for synthesis of sphingolipid metabolism inhibitors in phylogenetically diverse species of the filamentous fungus Fusarium.</title>
        <authorList>
            <person name="Kim H.-S."/>
            <person name="Busman M."/>
            <person name="Brown D.W."/>
            <person name="Divon H."/>
            <person name="Uhlig S."/>
            <person name="Proctor R.H."/>
        </authorList>
    </citation>
    <scope>NUCLEOTIDE SEQUENCE [LARGE SCALE GENOMIC DNA]</scope>
    <source>
        <strain evidence="2 3">NRRL 26131</strain>
    </source>
</reference>
<feature type="compositionally biased region" description="Basic and acidic residues" evidence="1">
    <location>
        <begin position="1"/>
        <end position="15"/>
    </location>
</feature>
<keyword evidence="3" id="KW-1185">Reference proteome</keyword>
<proteinExistence type="predicted"/>
<dbReference type="Proteomes" id="UP000532311">
    <property type="component" value="Unassembled WGS sequence"/>
</dbReference>
<evidence type="ECO:0000256" key="1">
    <source>
        <dbReference type="SAM" id="MobiDB-lite"/>
    </source>
</evidence>
<feature type="region of interest" description="Disordered" evidence="1">
    <location>
        <begin position="1"/>
        <end position="41"/>
    </location>
</feature>
<accession>A0A8H5Y3N0</accession>